<evidence type="ECO:0000313" key="2">
    <source>
        <dbReference type="EMBL" id="MDM5452058.1"/>
    </source>
</evidence>
<dbReference type="PANTHER" id="PTHR43745:SF2">
    <property type="entry name" value="NITROREDUCTASE MJ1384-RELATED"/>
    <property type="match status" value="1"/>
</dbReference>
<evidence type="ECO:0000313" key="3">
    <source>
        <dbReference type="Proteomes" id="UP001234602"/>
    </source>
</evidence>
<dbReference type="InterPro" id="IPR000415">
    <property type="entry name" value="Nitroreductase-like"/>
</dbReference>
<name>A0AAW7I7M3_9BACI</name>
<organism evidence="2 3">
    <name type="scientific">Peribacillus simplex</name>
    <dbReference type="NCBI Taxonomy" id="1478"/>
    <lineage>
        <taxon>Bacteria</taxon>
        <taxon>Bacillati</taxon>
        <taxon>Bacillota</taxon>
        <taxon>Bacilli</taxon>
        <taxon>Bacillales</taxon>
        <taxon>Bacillaceae</taxon>
        <taxon>Peribacillus</taxon>
    </lineage>
</organism>
<dbReference type="CDD" id="cd02142">
    <property type="entry name" value="McbC_SagB-like_oxidoreductase"/>
    <property type="match status" value="1"/>
</dbReference>
<dbReference type="AlphaFoldDB" id="A0AAW7I7M3"/>
<dbReference type="PANTHER" id="PTHR43745">
    <property type="entry name" value="NITROREDUCTASE MJ1384-RELATED"/>
    <property type="match status" value="1"/>
</dbReference>
<proteinExistence type="predicted"/>
<dbReference type="Pfam" id="PF00881">
    <property type="entry name" value="Nitroreductase"/>
    <property type="match status" value="1"/>
</dbReference>
<dbReference type="NCBIfam" id="TIGR03605">
    <property type="entry name" value="antibiot_sagB"/>
    <property type="match status" value="1"/>
</dbReference>
<dbReference type="EMBL" id="JAUCEY010000008">
    <property type="protein sequence ID" value="MDM5452058.1"/>
    <property type="molecule type" value="Genomic_DNA"/>
</dbReference>
<comment type="caution">
    <text evidence="2">The sequence shown here is derived from an EMBL/GenBank/DDBJ whole genome shotgun (WGS) entry which is preliminary data.</text>
</comment>
<evidence type="ECO:0000259" key="1">
    <source>
        <dbReference type="Pfam" id="PF00881"/>
    </source>
</evidence>
<accession>A0AAW7I7M3</accession>
<dbReference type="SUPFAM" id="SSF55469">
    <property type="entry name" value="FMN-dependent nitroreductase-like"/>
    <property type="match status" value="1"/>
</dbReference>
<dbReference type="GO" id="GO:0016491">
    <property type="term" value="F:oxidoreductase activity"/>
    <property type="evidence" value="ECO:0007669"/>
    <property type="project" value="InterPro"/>
</dbReference>
<feature type="domain" description="Nitroreductase" evidence="1">
    <location>
        <begin position="97"/>
        <end position="232"/>
    </location>
</feature>
<dbReference type="InterPro" id="IPR052544">
    <property type="entry name" value="Bacteriocin_Proc_Enz"/>
</dbReference>
<reference evidence="2" key="1">
    <citation type="submission" date="2023-06" db="EMBL/GenBank/DDBJ databases">
        <title>Comparative genomics of Bacillaceae isolates and their secondary metabolite potential.</title>
        <authorList>
            <person name="Song L."/>
            <person name="Nielsen L.J."/>
            <person name="Mohite O."/>
            <person name="Xu X."/>
            <person name="Weber T."/>
            <person name="Kovacs A.T."/>
        </authorList>
    </citation>
    <scope>NUCLEOTIDE SEQUENCE</scope>
    <source>
        <strain evidence="2">D8_B_37</strain>
    </source>
</reference>
<protein>
    <submittedName>
        <fullName evidence="2">SagB family peptide dehydrogenase</fullName>
    </submittedName>
</protein>
<sequence length="523" mass="59130">MSLETFLYNLHFDIEKASPPDWEVDWDDAPLKYKLYRDLPVFPLSLEVPLSLEGYNGPSKQDLKGIGHFLWYAYGLTQVSQSLISLESGDLMQSFRRFPPSGGALYPSELYVYLKMDELPAGIYHYDVAHHRLVLLREGDFDSYLTKALGGKFDMSTSFGTVFVSTMFWKNFYKYNNFSYRLQGLDAGVLIGQLLEVAKRFGIAAGVCFQFLDRALNHLLGLSDEEESTYAVIPLSADTKFWCADESNGNGPVTSTELCRELTGIQPEHYVRSQRIREFPMLTKLNEASMIESTQSFRPIKPKDGAECEGKVIALPIVKRLSYDLASVCRNRFSPEMDFVLGKVSQLQLAALLQEASASFSYRNDLDGTNENNEHRVSLYACLYNVEDIQDGAYHYDSTTHSLRQIQSGDHRLRLQYGMSLDTMNFQQVPICIHVVGDRDHSKTQLGYRGYRIQHMEAGMLVQRLLIASSALGMNGHPLLGFDVKMCDELYKIGGGPQGKTSLIQIPIGHYRNRPWLIGSLNS</sequence>
<dbReference type="RefSeq" id="WP_289319669.1">
    <property type="nucleotide sequence ID" value="NZ_JAUCEY010000008.1"/>
</dbReference>
<dbReference type="InterPro" id="IPR020051">
    <property type="entry name" value="SagB-type_dehydrogenase"/>
</dbReference>
<dbReference type="Proteomes" id="UP001234602">
    <property type="component" value="Unassembled WGS sequence"/>
</dbReference>
<dbReference type="Gene3D" id="3.40.109.10">
    <property type="entry name" value="NADH Oxidase"/>
    <property type="match status" value="2"/>
</dbReference>
<dbReference type="InterPro" id="IPR029479">
    <property type="entry name" value="Nitroreductase"/>
</dbReference>
<gene>
    <name evidence="2" type="ORF">QUF89_07575</name>
</gene>